<reference evidence="3" key="1">
    <citation type="submission" date="2017-03" db="EMBL/GenBank/DDBJ databases">
        <title>Genomes of endolithic fungi from Antarctica.</title>
        <authorList>
            <person name="Coleine C."/>
            <person name="Masonjones S."/>
            <person name="Stajich J.E."/>
        </authorList>
    </citation>
    <scope>NUCLEOTIDE SEQUENCE [LARGE SCALE GENOMIC DNA]</scope>
    <source>
        <strain evidence="3">CCFEE 5527</strain>
    </source>
</reference>
<accession>A0A1V8SSW8</accession>
<keyword evidence="1" id="KW-0732">Signal</keyword>
<dbReference type="AlphaFoldDB" id="A0A1V8SSW8"/>
<feature type="chain" id="PRO_5010735234" evidence="1">
    <location>
        <begin position="18"/>
        <end position="150"/>
    </location>
</feature>
<protein>
    <submittedName>
        <fullName evidence="2">Uncharacterized protein</fullName>
    </submittedName>
</protein>
<name>A0A1V8SSW8_9PEZI</name>
<dbReference type="InParanoid" id="A0A1V8SSW8"/>
<keyword evidence="3" id="KW-1185">Reference proteome</keyword>
<evidence type="ECO:0000313" key="3">
    <source>
        <dbReference type="Proteomes" id="UP000192596"/>
    </source>
</evidence>
<dbReference type="Proteomes" id="UP000192596">
    <property type="component" value="Unassembled WGS sequence"/>
</dbReference>
<proteinExistence type="predicted"/>
<evidence type="ECO:0000313" key="2">
    <source>
        <dbReference type="EMBL" id="OQO02253.1"/>
    </source>
</evidence>
<evidence type="ECO:0000256" key="1">
    <source>
        <dbReference type="SAM" id="SignalP"/>
    </source>
</evidence>
<sequence>MQIFRLLLVLHASTTAAFTIPGLYSPTSAPKCFPQGTVDYVKSTSSTFGEIIVGHSHRKSAGTTSELKQLSGEAYQWIRANPRIVIVEFIKGVVVYSGGFYLGPTICFLGLHDGLTAMISAADSQSLFGFPSAGEVFATLQRADMSGYCA</sequence>
<feature type="signal peptide" evidence="1">
    <location>
        <begin position="1"/>
        <end position="17"/>
    </location>
</feature>
<organism evidence="2 3">
    <name type="scientific">Cryoendolithus antarcticus</name>
    <dbReference type="NCBI Taxonomy" id="1507870"/>
    <lineage>
        <taxon>Eukaryota</taxon>
        <taxon>Fungi</taxon>
        <taxon>Dikarya</taxon>
        <taxon>Ascomycota</taxon>
        <taxon>Pezizomycotina</taxon>
        <taxon>Dothideomycetes</taxon>
        <taxon>Dothideomycetidae</taxon>
        <taxon>Cladosporiales</taxon>
        <taxon>Cladosporiaceae</taxon>
        <taxon>Cryoendolithus</taxon>
    </lineage>
</organism>
<gene>
    <name evidence="2" type="ORF">B0A48_11807</name>
</gene>
<dbReference type="EMBL" id="NAJO01000028">
    <property type="protein sequence ID" value="OQO02253.1"/>
    <property type="molecule type" value="Genomic_DNA"/>
</dbReference>
<comment type="caution">
    <text evidence="2">The sequence shown here is derived from an EMBL/GenBank/DDBJ whole genome shotgun (WGS) entry which is preliminary data.</text>
</comment>